<gene>
    <name evidence="1" type="ORF">F7R21_26520</name>
</gene>
<dbReference type="RefSeq" id="WP_151067199.1">
    <property type="nucleotide sequence ID" value="NZ_CABVPL010000005.1"/>
</dbReference>
<sequence length="74" mass="7945">MLAPICRACSRRSAMTWFAFLIARRLAAALLAYSSGAPMSRSVCAAKLVAPSSGSRSCLRFVMLFTILWVGAAM</sequence>
<dbReference type="GeneID" id="99788325"/>
<reference evidence="1 2" key="1">
    <citation type="submission" date="2019-09" db="EMBL/GenBank/DDBJ databases">
        <title>Draft genome sequences of 48 bacterial type strains from the CCUG.</title>
        <authorList>
            <person name="Tunovic T."/>
            <person name="Pineiro-Iglesias B."/>
            <person name="Unosson C."/>
            <person name="Inganas E."/>
            <person name="Ohlen M."/>
            <person name="Cardew S."/>
            <person name="Jensie-Markopoulos S."/>
            <person name="Salva-Serra F."/>
            <person name="Jaen-Luchoro D."/>
            <person name="Karlsson R."/>
            <person name="Svensson-Stadler L."/>
            <person name="Chun J."/>
            <person name="Moore E."/>
        </authorList>
    </citation>
    <scope>NUCLEOTIDE SEQUENCE [LARGE SCALE GENOMIC DNA]</scope>
    <source>
        <strain evidence="1 2">CCUG 54555</strain>
    </source>
</reference>
<dbReference type="AlphaFoldDB" id="A0A6H9STV3"/>
<comment type="caution">
    <text evidence="1">The sequence shown here is derived from an EMBL/GenBank/DDBJ whole genome shotgun (WGS) entry which is preliminary data.</text>
</comment>
<dbReference type="EMBL" id="VZOJ01000099">
    <property type="protein sequence ID" value="KAB0634207.1"/>
    <property type="molecule type" value="Genomic_DNA"/>
</dbReference>
<organism evidence="1 2">
    <name type="scientific">Burkholderia latens</name>
    <dbReference type="NCBI Taxonomy" id="488446"/>
    <lineage>
        <taxon>Bacteria</taxon>
        <taxon>Pseudomonadati</taxon>
        <taxon>Pseudomonadota</taxon>
        <taxon>Betaproteobacteria</taxon>
        <taxon>Burkholderiales</taxon>
        <taxon>Burkholderiaceae</taxon>
        <taxon>Burkholderia</taxon>
        <taxon>Burkholderia cepacia complex</taxon>
    </lineage>
</organism>
<evidence type="ECO:0000313" key="2">
    <source>
        <dbReference type="Proteomes" id="UP000430232"/>
    </source>
</evidence>
<name>A0A6H9STV3_9BURK</name>
<dbReference type="Proteomes" id="UP000430232">
    <property type="component" value="Unassembled WGS sequence"/>
</dbReference>
<protein>
    <submittedName>
        <fullName evidence="1">Uncharacterized protein</fullName>
    </submittedName>
</protein>
<proteinExistence type="predicted"/>
<keyword evidence="2" id="KW-1185">Reference proteome</keyword>
<evidence type="ECO:0000313" key="1">
    <source>
        <dbReference type="EMBL" id="KAB0634207.1"/>
    </source>
</evidence>
<accession>A0A6H9STV3</accession>